<protein>
    <submittedName>
        <fullName evidence="1">Uncharacterized protein</fullName>
    </submittedName>
</protein>
<proteinExistence type="predicted"/>
<name>A0A7D5TA28_9EURY</name>
<evidence type="ECO:0000313" key="1">
    <source>
        <dbReference type="EMBL" id="QLH80973.1"/>
    </source>
</evidence>
<dbReference type="RefSeq" id="WP_179920788.1">
    <property type="nucleotide sequence ID" value="NZ_CP058909.1"/>
</dbReference>
<dbReference type="AlphaFoldDB" id="A0A7D5TA28"/>
<gene>
    <name evidence="1" type="ORF">HZS54_04680</name>
</gene>
<keyword evidence="2" id="KW-1185">Reference proteome</keyword>
<organism evidence="1 2">
    <name type="scientific">Halosimplex pelagicum</name>
    <dbReference type="NCBI Taxonomy" id="869886"/>
    <lineage>
        <taxon>Archaea</taxon>
        <taxon>Methanobacteriati</taxon>
        <taxon>Methanobacteriota</taxon>
        <taxon>Stenosarchaea group</taxon>
        <taxon>Halobacteria</taxon>
        <taxon>Halobacteriales</taxon>
        <taxon>Haloarculaceae</taxon>
        <taxon>Halosimplex</taxon>
    </lineage>
</organism>
<reference evidence="1 2" key="1">
    <citation type="submission" date="2020-07" db="EMBL/GenBank/DDBJ databases">
        <title>Halosimplex litoreum sp. nov. and Halosimplex rubrum sp. nov., isolated from different salt environments.</title>
        <authorList>
            <person name="Cui H."/>
        </authorList>
    </citation>
    <scope>NUCLEOTIDE SEQUENCE [LARGE SCALE GENOMIC DNA]</scope>
    <source>
        <strain evidence="1 2">R2</strain>
    </source>
</reference>
<evidence type="ECO:0000313" key="2">
    <source>
        <dbReference type="Proteomes" id="UP000509346"/>
    </source>
</evidence>
<dbReference type="EMBL" id="CP058909">
    <property type="protein sequence ID" value="QLH80973.1"/>
    <property type="molecule type" value="Genomic_DNA"/>
</dbReference>
<dbReference type="Proteomes" id="UP000509346">
    <property type="component" value="Chromosome"/>
</dbReference>
<dbReference type="KEGG" id="hpel:HZS54_04680"/>
<sequence>MSDYTVTLRFGDEFLDVECDTVQVATDAEDTAVAVPEAANDVPPGYVRLEIAEQWDLSHGMGPALVGDGNMALVSDEHVAMIQRED</sequence>
<accession>A0A7D5TA28</accession>
<dbReference type="GeneID" id="56081859"/>